<comment type="caution">
    <text evidence="1">The sequence shown here is derived from an EMBL/GenBank/DDBJ whole genome shotgun (WGS) entry which is preliminary data.</text>
</comment>
<sequence>YPNSFDSGMPGDYYTKTDAQEAIENARQIIEFCEGCVR</sequence>
<name>X1L6C2_9ZZZZ</name>
<feature type="non-terminal residue" evidence="1">
    <location>
        <position position="1"/>
    </location>
</feature>
<accession>X1L6C2</accession>
<reference evidence="1" key="1">
    <citation type="journal article" date="2014" name="Front. Microbiol.">
        <title>High frequency of phylogenetically diverse reductive dehalogenase-homologous genes in deep subseafloor sedimentary metagenomes.</title>
        <authorList>
            <person name="Kawai M."/>
            <person name="Futagami T."/>
            <person name="Toyoda A."/>
            <person name="Takaki Y."/>
            <person name="Nishi S."/>
            <person name="Hori S."/>
            <person name="Arai W."/>
            <person name="Tsubouchi T."/>
            <person name="Morono Y."/>
            <person name="Uchiyama I."/>
            <person name="Ito T."/>
            <person name="Fujiyama A."/>
            <person name="Inagaki F."/>
            <person name="Takami H."/>
        </authorList>
    </citation>
    <scope>NUCLEOTIDE SEQUENCE</scope>
    <source>
        <strain evidence="1">Expedition CK06-06</strain>
    </source>
</reference>
<evidence type="ECO:0008006" key="2">
    <source>
        <dbReference type="Google" id="ProtNLM"/>
    </source>
</evidence>
<protein>
    <recommendedName>
        <fullName evidence="2">HEPN domain-containing protein</fullName>
    </recommendedName>
</protein>
<gene>
    <name evidence="1" type="ORF">S03H2_58803</name>
</gene>
<dbReference type="AlphaFoldDB" id="X1L6C2"/>
<dbReference type="Gene3D" id="1.20.120.330">
    <property type="entry name" value="Nucleotidyltransferases domain 2"/>
    <property type="match status" value="1"/>
</dbReference>
<dbReference type="EMBL" id="BARU01037776">
    <property type="protein sequence ID" value="GAH89713.1"/>
    <property type="molecule type" value="Genomic_DNA"/>
</dbReference>
<proteinExistence type="predicted"/>
<dbReference type="SUPFAM" id="SSF81593">
    <property type="entry name" value="Nucleotidyltransferase substrate binding subunit/domain"/>
    <property type="match status" value="1"/>
</dbReference>
<evidence type="ECO:0000313" key="1">
    <source>
        <dbReference type="EMBL" id="GAH89713.1"/>
    </source>
</evidence>
<organism evidence="1">
    <name type="scientific">marine sediment metagenome</name>
    <dbReference type="NCBI Taxonomy" id="412755"/>
    <lineage>
        <taxon>unclassified sequences</taxon>
        <taxon>metagenomes</taxon>
        <taxon>ecological metagenomes</taxon>
    </lineage>
</organism>